<organism evidence="1 2">
    <name type="scientific">Chlamydomonas eustigma</name>
    <dbReference type="NCBI Taxonomy" id="1157962"/>
    <lineage>
        <taxon>Eukaryota</taxon>
        <taxon>Viridiplantae</taxon>
        <taxon>Chlorophyta</taxon>
        <taxon>core chlorophytes</taxon>
        <taxon>Chlorophyceae</taxon>
        <taxon>CS clade</taxon>
        <taxon>Chlamydomonadales</taxon>
        <taxon>Chlamydomonadaceae</taxon>
        <taxon>Chlamydomonas</taxon>
    </lineage>
</organism>
<gene>
    <name evidence="1" type="ORF">CEUSTIGMA_g12975.t1</name>
</gene>
<accession>A0A250XRY9</accession>
<evidence type="ECO:0000313" key="1">
    <source>
        <dbReference type="EMBL" id="GAX85560.1"/>
    </source>
</evidence>
<protein>
    <submittedName>
        <fullName evidence="1">Uncharacterized protein</fullName>
    </submittedName>
</protein>
<keyword evidence="2" id="KW-1185">Reference proteome</keyword>
<dbReference type="EMBL" id="BEGY01000177">
    <property type="protein sequence ID" value="GAX85560.1"/>
    <property type="molecule type" value="Genomic_DNA"/>
</dbReference>
<dbReference type="Proteomes" id="UP000232323">
    <property type="component" value="Unassembled WGS sequence"/>
</dbReference>
<name>A0A250XRY9_9CHLO</name>
<sequence length="100" mass="11069">MHNQGLKNRRYLAAAPLQAADGYMQVKSGEQADFCVLGIPAMQDMMREDCLLSEASGVVVRQLKQGLDTFSSNWCCYVPENLFEVVAASSPKKNKQQGRV</sequence>
<evidence type="ECO:0000313" key="2">
    <source>
        <dbReference type="Proteomes" id="UP000232323"/>
    </source>
</evidence>
<reference evidence="1 2" key="1">
    <citation type="submission" date="2017-08" db="EMBL/GenBank/DDBJ databases">
        <title>Acidophilic green algal genome provides insights into adaptation to an acidic environment.</title>
        <authorList>
            <person name="Hirooka S."/>
            <person name="Hirose Y."/>
            <person name="Kanesaki Y."/>
            <person name="Higuchi S."/>
            <person name="Fujiwara T."/>
            <person name="Onuma R."/>
            <person name="Era A."/>
            <person name="Ohbayashi R."/>
            <person name="Uzuka A."/>
            <person name="Nozaki H."/>
            <person name="Yoshikawa H."/>
            <person name="Miyagishima S.Y."/>
        </authorList>
    </citation>
    <scope>NUCLEOTIDE SEQUENCE [LARGE SCALE GENOMIC DNA]</scope>
    <source>
        <strain evidence="1 2">NIES-2499</strain>
    </source>
</reference>
<proteinExistence type="predicted"/>
<dbReference type="AlphaFoldDB" id="A0A250XRY9"/>
<comment type="caution">
    <text evidence="1">The sequence shown here is derived from an EMBL/GenBank/DDBJ whole genome shotgun (WGS) entry which is preliminary data.</text>
</comment>